<evidence type="ECO:0000313" key="4">
    <source>
        <dbReference type="EMBL" id="MDK9495070.1"/>
    </source>
</evidence>
<dbReference type="Proteomes" id="UP001223390">
    <property type="component" value="Unassembled WGS sequence"/>
</dbReference>
<keyword evidence="1" id="KW-0285">Flavoprotein</keyword>
<protein>
    <submittedName>
        <fullName evidence="4">NADH:flavin oxidoreductase/NADH oxidase family protein</fullName>
    </submittedName>
</protein>
<feature type="domain" description="NADH:flavin oxidoreductase/NADH oxidase N-terminal" evidence="3">
    <location>
        <begin position="2"/>
        <end position="338"/>
    </location>
</feature>
<evidence type="ECO:0000256" key="1">
    <source>
        <dbReference type="ARBA" id="ARBA00022630"/>
    </source>
</evidence>
<evidence type="ECO:0000313" key="5">
    <source>
        <dbReference type="Proteomes" id="UP001223390"/>
    </source>
</evidence>
<dbReference type="RefSeq" id="WP_285340752.1">
    <property type="nucleotide sequence ID" value="NZ_JASITI010000004.1"/>
</dbReference>
<evidence type="ECO:0000256" key="2">
    <source>
        <dbReference type="ARBA" id="ARBA00023002"/>
    </source>
</evidence>
<accession>A0ABT7GNB9</accession>
<comment type="caution">
    <text evidence="4">The sequence shown here is derived from an EMBL/GenBank/DDBJ whole genome shotgun (WGS) entry which is preliminary data.</text>
</comment>
<keyword evidence="5" id="KW-1185">Reference proteome</keyword>
<dbReference type="PANTHER" id="PTHR43656:SF2">
    <property type="entry name" value="BINDING OXIDOREDUCTASE, PUTATIVE (AFU_ORTHOLOGUE AFUA_2G08260)-RELATED"/>
    <property type="match status" value="1"/>
</dbReference>
<sequence>MDLFTPLELPGGTTLPNRLAKAAMEESFAAQPGQLPDERMERLYARWARGGAGLVITGNVMVDRRALTSPGTVVLDEHSPLEPFRRWAAAAASGDARVWMQINHPGRQVGSDMPGTAWAPSAVPISLGKHTRRFAHPTAMTEADIEATIARFALTAGRAEEAGFHGVQVHAAHGYLLSQFLSPLVNRRTDRWGGSLDNRVRMLTDTVAAVRARVSAGFAIGVKLNAADFQRGGFDSEEAAQVITALDGLGVDLVELSGGTVESPASMGHTTDQRTLEREAYFLSLAEHLLETATVPLMLTGGITRRATAEKALARGVAVVGMASALALRPDLPERWRAGEDVRVDVPRLGWRDRSLAAAGTLALVRFQLDRLAQGREPRSRVSPRWIFTADSLRHRRRVRAYGAWLAHEPTSGTPGTAP</sequence>
<dbReference type="InterPro" id="IPR013785">
    <property type="entry name" value="Aldolase_TIM"/>
</dbReference>
<evidence type="ECO:0000259" key="3">
    <source>
        <dbReference type="Pfam" id="PF00724"/>
    </source>
</evidence>
<keyword evidence="2" id="KW-0560">Oxidoreductase</keyword>
<reference evidence="4 5" key="1">
    <citation type="submission" date="2023-05" db="EMBL/GenBank/DDBJ databases">
        <title>Sequencing and Assembly of Streptomyces sp. NP73.</title>
        <authorList>
            <person name="Konwar A.N."/>
            <person name="Saikia K."/>
            <person name="Thakur D."/>
        </authorList>
    </citation>
    <scope>NUCLEOTIDE SEQUENCE [LARGE SCALE GENOMIC DNA]</scope>
    <source>
        <strain evidence="4 5">NP73</strain>
    </source>
</reference>
<gene>
    <name evidence="4" type="ORF">QEZ40_004503</name>
</gene>
<proteinExistence type="predicted"/>
<dbReference type="Gene3D" id="3.20.20.70">
    <property type="entry name" value="Aldolase class I"/>
    <property type="match status" value="1"/>
</dbReference>
<dbReference type="InterPro" id="IPR001155">
    <property type="entry name" value="OxRdtase_FMN_N"/>
</dbReference>
<name>A0ABT7GNB9_9ACTN</name>
<organism evidence="4 5">
    <name type="scientific">Streptomyces katrae</name>
    <dbReference type="NCBI Taxonomy" id="68223"/>
    <lineage>
        <taxon>Bacteria</taxon>
        <taxon>Bacillati</taxon>
        <taxon>Actinomycetota</taxon>
        <taxon>Actinomycetes</taxon>
        <taxon>Kitasatosporales</taxon>
        <taxon>Streptomycetaceae</taxon>
        <taxon>Streptomyces</taxon>
    </lineage>
</organism>
<dbReference type="SUPFAM" id="SSF51395">
    <property type="entry name" value="FMN-linked oxidoreductases"/>
    <property type="match status" value="1"/>
</dbReference>
<dbReference type="CDD" id="cd04733">
    <property type="entry name" value="OYE_like_2_FMN"/>
    <property type="match status" value="1"/>
</dbReference>
<dbReference type="PANTHER" id="PTHR43656">
    <property type="entry name" value="BINDING OXIDOREDUCTASE, PUTATIVE (AFU_ORTHOLOGUE AFUA_2G08260)-RELATED"/>
    <property type="match status" value="1"/>
</dbReference>
<dbReference type="InterPro" id="IPR051799">
    <property type="entry name" value="NADH_flavin_oxidoreductase"/>
</dbReference>
<dbReference type="EMBL" id="JASITI010000004">
    <property type="protein sequence ID" value="MDK9495070.1"/>
    <property type="molecule type" value="Genomic_DNA"/>
</dbReference>
<dbReference type="Pfam" id="PF00724">
    <property type="entry name" value="Oxidored_FMN"/>
    <property type="match status" value="1"/>
</dbReference>